<evidence type="ECO:0000256" key="1">
    <source>
        <dbReference type="SAM" id="MobiDB-lite"/>
    </source>
</evidence>
<sequence>MSREPAFTMNEEGDGTDASKPSHQKGLRQIESPVSPEEEASTIGTLAVSLLEQGKMHLFDGIRFLGLGSFKGAVDPCTMAFQKLPSWVDDNLLPAESNGDNSRWRLTGLVKVEPSTGQERIISPQVAMYCTRGDLLLQVFSRKRALKVFFHLRSGILKYVEEIQETGSLWDVDYFESQLSMD</sequence>
<dbReference type="Gramene" id="RZC74615">
    <property type="protein sequence ID" value="RZC74615"/>
    <property type="gene ID" value="C5167_050098"/>
</dbReference>
<dbReference type="AlphaFoldDB" id="A0A4Y7KRV2"/>
<reference evidence="2 3" key="1">
    <citation type="journal article" date="2018" name="Science">
        <title>The opium poppy genome and morphinan production.</title>
        <authorList>
            <person name="Guo L."/>
            <person name="Winzer T."/>
            <person name="Yang X."/>
            <person name="Li Y."/>
            <person name="Ning Z."/>
            <person name="He Z."/>
            <person name="Teodor R."/>
            <person name="Lu Y."/>
            <person name="Bowser T.A."/>
            <person name="Graham I.A."/>
            <person name="Ye K."/>
        </authorList>
    </citation>
    <scope>NUCLEOTIDE SEQUENCE [LARGE SCALE GENOMIC DNA]</scope>
    <source>
        <strain evidence="3">cv. HN1</strain>
        <tissue evidence="2">Leaves</tissue>
    </source>
</reference>
<dbReference type="Proteomes" id="UP000316621">
    <property type="component" value="Chromosome 8"/>
</dbReference>
<gene>
    <name evidence="2" type="ORF">C5167_050098</name>
</gene>
<dbReference type="STRING" id="3469.A0A4Y7KRV2"/>
<feature type="region of interest" description="Disordered" evidence="1">
    <location>
        <begin position="1"/>
        <end position="39"/>
    </location>
</feature>
<evidence type="ECO:0000313" key="3">
    <source>
        <dbReference type="Proteomes" id="UP000316621"/>
    </source>
</evidence>
<dbReference type="Gene3D" id="3.40.250.10">
    <property type="entry name" value="Rhodanese-like domain"/>
    <property type="match status" value="1"/>
</dbReference>
<proteinExistence type="predicted"/>
<dbReference type="EMBL" id="CM010722">
    <property type="protein sequence ID" value="RZC74615.1"/>
    <property type="molecule type" value="Genomic_DNA"/>
</dbReference>
<protein>
    <submittedName>
        <fullName evidence="2">Uncharacterized protein</fullName>
    </submittedName>
</protein>
<accession>A0A4Y7KRV2</accession>
<name>A0A4Y7KRV2_PAPSO</name>
<dbReference type="InterPro" id="IPR036873">
    <property type="entry name" value="Rhodanese-like_dom_sf"/>
</dbReference>
<evidence type="ECO:0000313" key="2">
    <source>
        <dbReference type="EMBL" id="RZC74615.1"/>
    </source>
</evidence>
<keyword evidence="3" id="KW-1185">Reference proteome</keyword>
<organism evidence="2 3">
    <name type="scientific">Papaver somniferum</name>
    <name type="common">Opium poppy</name>
    <dbReference type="NCBI Taxonomy" id="3469"/>
    <lineage>
        <taxon>Eukaryota</taxon>
        <taxon>Viridiplantae</taxon>
        <taxon>Streptophyta</taxon>
        <taxon>Embryophyta</taxon>
        <taxon>Tracheophyta</taxon>
        <taxon>Spermatophyta</taxon>
        <taxon>Magnoliopsida</taxon>
        <taxon>Ranunculales</taxon>
        <taxon>Papaveraceae</taxon>
        <taxon>Papaveroideae</taxon>
        <taxon>Papaver</taxon>
    </lineage>
</organism>